<dbReference type="HAMAP" id="MF_00983">
    <property type="entry name" value="PriA"/>
    <property type="match status" value="1"/>
</dbReference>
<dbReference type="InterPro" id="IPR040498">
    <property type="entry name" value="PriA_CRR"/>
</dbReference>
<evidence type="ECO:0000313" key="16">
    <source>
        <dbReference type="Proteomes" id="UP000254263"/>
    </source>
</evidence>
<evidence type="ECO:0000256" key="1">
    <source>
        <dbReference type="ARBA" id="ARBA00022515"/>
    </source>
</evidence>
<dbReference type="GO" id="GO:0006270">
    <property type="term" value="P:DNA replication initiation"/>
    <property type="evidence" value="ECO:0007669"/>
    <property type="project" value="TreeGrafter"/>
</dbReference>
<evidence type="ECO:0000313" key="15">
    <source>
        <dbReference type="EMBL" id="SUB78522.1"/>
    </source>
</evidence>
<keyword evidence="6" id="KW-0347">Helicase</keyword>
<dbReference type="GO" id="GO:0016787">
    <property type="term" value="F:hydrolase activity"/>
    <property type="evidence" value="ECO:0007669"/>
    <property type="project" value="UniProtKB-KW"/>
</dbReference>
<dbReference type="Gene3D" id="3.40.1440.60">
    <property type="entry name" value="PriA, 3(prime) DNA-binding domain"/>
    <property type="match status" value="1"/>
</dbReference>
<keyword evidence="7 11" id="KW-0862">Zinc</keyword>
<dbReference type="AlphaFoldDB" id="A0A379DK32"/>
<evidence type="ECO:0000256" key="6">
    <source>
        <dbReference type="ARBA" id="ARBA00022806"/>
    </source>
</evidence>
<dbReference type="GO" id="GO:1990077">
    <property type="term" value="C:primosome complex"/>
    <property type="evidence" value="ECO:0007669"/>
    <property type="project" value="UniProtKB-UniRule"/>
</dbReference>
<dbReference type="InterPro" id="IPR041222">
    <property type="entry name" value="PriA_3primeBD"/>
</dbReference>
<feature type="binding site" evidence="11">
    <location>
        <position position="571"/>
    </location>
    <ligand>
        <name>Zn(2+)</name>
        <dbReference type="ChEBI" id="CHEBI:29105"/>
        <label>1</label>
    </ligand>
</feature>
<dbReference type="InterPro" id="IPR041236">
    <property type="entry name" value="PriA_C"/>
</dbReference>
<keyword evidence="10" id="KW-0413">Isomerase</keyword>
<protein>
    <recommendedName>
        <fullName evidence="11">Probable replication restart protein PriA</fullName>
    </recommendedName>
    <alternativeName>
        <fullName evidence="11">Putative ATP-dependent DNA helicase PriA</fullName>
    </alternativeName>
</protein>
<dbReference type="Pfam" id="PF18074">
    <property type="entry name" value="PriA_C"/>
    <property type="match status" value="1"/>
</dbReference>
<evidence type="ECO:0000259" key="12">
    <source>
        <dbReference type="Pfam" id="PF17764"/>
    </source>
</evidence>
<dbReference type="InterPro" id="IPR005259">
    <property type="entry name" value="PriA"/>
</dbReference>
<reference evidence="15 16" key="1">
    <citation type="submission" date="2018-06" db="EMBL/GenBank/DDBJ databases">
        <authorList>
            <consortium name="Pathogen Informatics"/>
            <person name="Doyle S."/>
        </authorList>
    </citation>
    <scope>NUCLEOTIDE SEQUENCE [LARGE SCALE GENOMIC DNA]</scope>
    <source>
        <strain evidence="15 16">NCTC13100</strain>
    </source>
</reference>
<dbReference type="GO" id="GO:0006269">
    <property type="term" value="P:DNA replication, synthesis of primer"/>
    <property type="evidence" value="ECO:0007669"/>
    <property type="project" value="UniProtKB-KW"/>
</dbReference>
<organism evidence="15 16">
    <name type="scientific">Porphyromonas macacae</name>
    <dbReference type="NCBI Taxonomy" id="28115"/>
    <lineage>
        <taxon>Bacteria</taxon>
        <taxon>Pseudomonadati</taxon>
        <taxon>Bacteroidota</taxon>
        <taxon>Bacteroidia</taxon>
        <taxon>Bacteroidales</taxon>
        <taxon>Porphyromonadaceae</taxon>
        <taxon>Porphyromonas</taxon>
    </lineage>
</organism>
<dbReference type="NCBIfam" id="TIGR00595">
    <property type="entry name" value="priA"/>
    <property type="match status" value="1"/>
</dbReference>
<dbReference type="GO" id="GO:0008270">
    <property type="term" value="F:zinc ion binding"/>
    <property type="evidence" value="ECO:0007669"/>
    <property type="project" value="UniProtKB-UniRule"/>
</dbReference>
<evidence type="ECO:0000256" key="2">
    <source>
        <dbReference type="ARBA" id="ARBA00022705"/>
    </source>
</evidence>
<dbReference type="FunFam" id="3.40.1440.60:FF:000001">
    <property type="entry name" value="Primosomal protein N"/>
    <property type="match status" value="1"/>
</dbReference>
<evidence type="ECO:0000256" key="10">
    <source>
        <dbReference type="ARBA" id="ARBA00023235"/>
    </source>
</evidence>
<dbReference type="SUPFAM" id="SSF52540">
    <property type="entry name" value="P-loop containing nucleoside triphosphate hydrolases"/>
    <property type="match status" value="2"/>
</dbReference>
<keyword evidence="9 11" id="KW-0238">DNA-binding</keyword>
<evidence type="ECO:0000256" key="11">
    <source>
        <dbReference type="HAMAP-Rule" id="MF_00983"/>
    </source>
</evidence>
<feature type="binding site" evidence="11">
    <location>
        <position position="568"/>
    </location>
    <ligand>
        <name>Zn(2+)</name>
        <dbReference type="ChEBI" id="CHEBI:29105"/>
        <label>1</label>
    </ligand>
</feature>
<keyword evidence="3 11" id="KW-0479">Metal-binding</keyword>
<dbReference type="EMBL" id="UGTI01000001">
    <property type="protein sequence ID" value="SUB78522.1"/>
    <property type="molecule type" value="Genomic_DNA"/>
</dbReference>
<feature type="binding site" evidence="11">
    <location>
        <position position="528"/>
    </location>
    <ligand>
        <name>Zn(2+)</name>
        <dbReference type="ChEBI" id="CHEBI:29105"/>
        <label>1</label>
    </ligand>
</feature>
<gene>
    <name evidence="11 15" type="primary">priA</name>
    <name evidence="15" type="ORF">NCTC13100_01700</name>
</gene>
<dbReference type="Proteomes" id="UP000254263">
    <property type="component" value="Unassembled WGS sequence"/>
</dbReference>
<dbReference type="GO" id="GO:0006302">
    <property type="term" value="P:double-strand break repair"/>
    <property type="evidence" value="ECO:0007669"/>
    <property type="project" value="InterPro"/>
</dbReference>
<evidence type="ECO:0000259" key="14">
    <source>
        <dbReference type="Pfam" id="PF18319"/>
    </source>
</evidence>
<keyword evidence="1 11" id="KW-0639">Primosome</keyword>
<evidence type="ECO:0000256" key="9">
    <source>
        <dbReference type="ARBA" id="ARBA00023125"/>
    </source>
</evidence>
<comment type="similarity">
    <text evidence="11">Belongs to the helicase family. PriA subfamily.</text>
</comment>
<keyword evidence="5 15" id="KW-0378">Hydrolase</keyword>
<dbReference type="GO" id="GO:0005524">
    <property type="term" value="F:ATP binding"/>
    <property type="evidence" value="ECO:0007669"/>
    <property type="project" value="UniProtKB-UniRule"/>
</dbReference>
<comment type="cofactor">
    <cofactor evidence="11">
        <name>Zn(2+)</name>
        <dbReference type="ChEBI" id="CHEBI:29105"/>
    </cofactor>
    <text evidence="11">Binds 2 zinc ions per subunit.</text>
</comment>
<feature type="binding site" evidence="11">
    <location>
        <position position="540"/>
    </location>
    <ligand>
        <name>Zn(2+)</name>
        <dbReference type="ChEBI" id="CHEBI:29105"/>
        <label>2</label>
    </ligand>
</feature>
<feature type="binding site" evidence="11">
    <location>
        <position position="537"/>
    </location>
    <ligand>
        <name>Zn(2+)</name>
        <dbReference type="ChEBI" id="CHEBI:29105"/>
        <label>2</label>
    </ligand>
</feature>
<dbReference type="GO" id="GO:0043138">
    <property type="term" value="F:3'-5' DNA helicase activity"/>
    <property type="evidence" value="ECO:0007669"/>
    <property type="project" value="TreeGrafter"/>
</dbReference>
<keyword evidence="4 11" id="KW-0547">Nucleotide-binding</keyword>
<feature type="binding site" evidence="11">
    <location>
        <position position="555"/>
    </location>
    <ligand>
        <name>Zn(2+)</name>
        <dbReference type="ChEBI" id="CHEBI:29105"/>
        <label>2</label>
    </ligand>
</feature>
<evidence type="ECO:0000256" key="7">
    <source>
        <dbReference type="ARBA" id="ARBA00022833"/>
    </source>
</evidence>
<keyword evidence="2 11" id="KW-0235">DNA replication</keyword>
<evidence type="ECO:0000256" key="5">
    <source>
        <dbReference type="ARBA" id="ARBA00022801"/>
    </source>
</evidence>
<evidence type="ECO:0000256" key="4">
    <source>
        <dbReference type="ARBA" id="ARBA00022741"/>
    </source>
</evidence>
<dbReference type="InterPro" id="IPR027417">
    <property type="entry name" value="P-loop_NTPase"/>
</dbReference>
<evidence type="ECO:0000256" key="3">
    <source>
        <dbReference type="ARBA" id="ARBA00022723"/>
    </source>
</evidence>
<feature type="domain" description="PriA DNA helicase Cys-rich region (CRR)" evidence="14">
    <location>
        <begin position="537"/>
        <end position="563"/>
    </location>
</feature>
<proteinExistence type="inferred from homology"/>
<feature type="binding site" evidence="11">
    <location>
        <position position="531"/>
    </location>
    <ligand>
        <name>Zn(2+)</name>
        <dbReference type="ChEBI" id="CHEBI:29105"/>
        <label>1</label>
    </ligand>
</feature>
<keyword evidence="8 11" id="KW-0067">ATP-binding</keyword>
<dbReference type="GO" id="GO:0003677">
    <property type="term" value="F:DNA binding"/>
    <property type="evidence" value="ECO:0007669"/>
    <property type="project" value="UniProtKB-UniRule"/>
</dbReference>
<comment type="caution">
    <text evidence="11">As this protein does not have any detectable helicase domains, it probably does not have helicase activity.</text>
</comment>
<dbReference type="InterPro" id="IPR042115">
    <property type="entry name" value="PriA_3primeBD_sf"/>
</dbReference>
<dbReference type="GO" id="GO:0006310">
    <property type="term" value="P:DNA recombination"/>
    <property type="evidence" value="ECO:0007669"/>
    <property type="project" value="InterPro"/>
</dbReference>
<evidence type="ECO:0000256" key="8">
    <source>
        <dbReference type="ARBA" id="ARBA00022840"/>
    </source>
</evidence>
<comment type="function">
    <text evidence="11">Initiates the restart of stalled replication forks, which reloads the replicative helicase on sites other than the origin of replication. Recognizes and binds to abandoned replication forks and remodels them to uncover a helicase loading site. Promotes assembly of the primosome at these replication forks.</text>
</comment>
<feature type="domain" description="Primosomal protein N C-terminal" evidence="13">
    <location>
        <begin position="734"/>
        <end position="832"/>
    </location>
</feature>
<dbReference type="Pfam" id="PF17764">
    <property type="entry name" value="PriA_3primeBD"/>
    <property type="match status" value="1"/>
</dbReference>
<dbReference type="RefSeq" id="WP_018360878.1">
    <property type="nucleotide sequence ID" value="NZ_UGTI01000001.1"/>
</dbReference>
<comment type="subunit">
    <text evidence="11">Component of the replication restart primosome.</text>
</comment>
<dbReference type="PANTHER" id="PTHR30580:SF0">
    <property type="entry name" value="PRIMOSOMAL PROTEIN N"/>
    <property type="match status" value="1"/>
</dbReference>
<evidence type="ECO:0000259" key="13">
    <source>
        <dbReference type="Pfam" id="PF18074"/>
    </source>
</evidence>
<dbReference type="Pfam" id="PF18319">
    <property type="entry name" value="Zn_ribbon_PriA"/>
    <property type="match status" value="1"/>
</dbReference>
<sequence length="833" mass="94632">MSYARVVLPLKLDKTYHYLIPDEWEGKLQAGQRVVVSLGPTRFYTGIVCGIDTDLPKALLNNKTIKTISDVPDKDAILGQKDLELWHWISRYYMCTEGDVLRMALPSGLLPTSATIIRLNEDFVASKRLSEKQQNLLDFLARQPKKNAATIAIQRALGRISVDALTELVRAGAIRVEEELIRKYKPRTETCLHLSPGFRTEEQLTEVISSIKRAPKQQAILYEWLEMCEDGVQEDYTMAVKLAEFTKGDANRSNLVRALCKRGIFQTYEKEISRIAPPRVKSSDITRENLIQQPFSLNPDAAVHFLETRDIAEKEQLLIQQIADTINKGKQVLLLSPITGEVETKDCFTEKLRKATNGRLLVYDTTISDAVKVETFLKTATSDEPFVIMGQRNAVLLPFKNLGLIVVDEEHEYALKHQATPRFHARDVAIWLGVKNNIPVLLTSETPSAETLFNVMRGKYRRISLPGRERYRFRKNTVIEAIDLRKTPKQQNGIISPALAEAIRQTIKAGQRVLLLQNRRGYAPFLVCRACGERYKCPKCDVSLTYHRSNHKMICHYCGYNAPVPTACPNCHTMPETANEPVMEAMGYGSERVEQEVAVKFPEASVLRLDSDVLLSAKQRSEVQQLIDSGNVDIIVGTQLIKGQPIWNDVSLIAVIRLDAILGYPDFRSYERAYQLLDQLLIRGCLSNSENTPTRLLLQTYDTENPFIEQLKKGDYNRFIENQLEEREICGFPPFVRLSTIIIKGFDEDLVDSCAENLCKNLCEFLPEGAVSQPQKPSVARIDMQYIRQITLKRNPQTDYRIERTAIQKALSKTLQDTPAYKKNRIIIDIDPL</sequence>
<accession>A0A379DK32</accession>
<name>A0A379DK32_9PORP</name>
<dbReference type="Gene3D" id="3.40.50.300">
    <property type="entry name" value="P-loop containing nucleotide triphosphate hydrolases"/>
    <property type="match status" value="1"/>
</dbReference>
<feature type="binding site" evidence="11">
    <location>
        <position position="558"/>
    </location>
    <ligand>
        <name>Zn(2+)</name>
        <dbReference type="ChEBI" id="CHEBI:29105"/>
        <label>2</label>
    </ligand>
</feature>
<dbReference type="PANTHER" id="PTHR30580">
    <property type="entry name" value="PRIMOSOMAL PROTEIN N"/>
    <property type="match status" value="1"/>
</dbReference>
<feature type="domain" description="Primosomal protein N' 3' DNA-binding" evidence="12">
    <location>
        <begin position="5"/>
        <end position="106"/>
    </location>
</feature>